<dbReference type="Pfam" id="PF06197">
    <property type="entry name" value="DUF998"/>
    <property type="match status" value="1"/>
</dbReference>
<accession>A0ABV0F3F5</accession>
<feature type="transmembrane region" description="Helical" evidence="1">
    <location>
        <begin position="151"/>
        <end position="171"/>
    </location>
</feature>
<reference evidence="2 3" key="2">
    <citation type="submission" date="2024-02" db="EMBL/GenBank/DDBJ databases">
        <title>The Genome Sequence of Enterococcus diestrammenae JM9A.</title>
        <authorList>
            <person name="Earl A."/>
            <person name="Manson A."/>
            <person name="Gilmore M."/>
            <person name="Sanders J."/>
            <person name="Shea T."/>
            <person name="Howe W."/>
            <person name="Livny J."/>
            <person name="Cuomo C."/>
            <person name="Neafsey D."/>
            <person name="Birren B."/>
        </authorList>
    </citation>
    <scope>NUCLEOTIDE SEQUENCE [LARGE SCALE GENOMIC DNA]</scope>
    <source>
        <strain evidence="2 3">JM9A</strain>
    </source>
</reference>
<evidence type="ECO:0000313" key="3">
    <source>
        <dbReference type="Proteomes" id="UP001429357"/>
    </source>
</evidence>
<name>A0ABV0F3F5_9ENTE</name>
<gene>
    <name evidence="2" type="ORF">BAU18_002205</name>
</gene>
<keyword evidence="1" id="KW-0472">Membrane</keyword>
<dbReference type="Proteomes" id="UP001429357">
    <property type="component" value="Unassembled WGS sequence"/>
</dbReference>
<comment type="caution">
    <text evidence="2">The sequence shown here is derived from an EMBL/GenBank/DDBJ whole genome shotgun (WGS) entry which is preliminary data.</text>
</comment>
<dbReference type="InterPro" id="IPR009339">
    <property type="entry name" value="DUF998"/>
</dbReference>
<keyword evidence="1" id="KW-1133">Transmembrane helix</keyword>
<evidence type="ECO:0000313" key="2">
    <source>
        <dbReference type="EMBL" id="MEO1782593.1"/>
    </source>
</evidence>
<keyword evidence="3" id="KW-1185">Reference proteome</keyword>
<organism evidence="2 3">
    <name type="scientific">Enterococcus diestrammenae</name>
    <dbReference type="NCBI Taxonomy" id="1155073"/>
    <lineage>
        <taxon>Bacteria</taxon>
        <taxon>Bacillati</taxon>
        <taxon>Bacillota</taxon>
        <taxon>Bacilli</taxon>
        <taxon>Lactobacillales</taxon>
        <taxon>Enterococcaceae</taxon>
        <taxon>Enterococcus</taxon>
    </lineage>
</organism>
<feature type="transmembrane region" description="Helical" evidence="1">
    <location>
        <begin position="82"/>
        <end position="106"/>
    </location>
</feature>
<dbReference type="RefSeq" id="WP_161869593.1">
    <property type="nucleotide sequence ID" value="NZ_MAEI02000001.1"/>
</dbReference>
<feature type="transmembrane region" description="Helical" evidence="1">
    <location>
        <begin position="7"/>
        <end position="33"/>
    </location>
</feature>
<dbReference type="EMBL" id="MAEI02000001">
    <property type="protein sequence ID" value="MEO1782593.1"/>
    <property type="molecule type" value="Genomic_DNA"/>
</dbReference>
<keyword evidence="1" id="KW-0812">Transmembrane</keyword>
<feature type="transmembrane region" description="Helical" evidence="1">
    <location>
        <begin position="126"/>
        <end position="144"/>
    </location>
</feature>
<feature type="transmembrane region" description="Helical" evidence="1">
    <location>
        <begin position="191"/>
        <end position="208"/>
    </location>
</feature>
<sequence length="211" mass="23377">MVGYKRFGFYLLVLVVGSELLLPFVLGHFIPGYQQKNMLISSFGETGMETRNAFRIWEIFNGVLFIAAAPAFYQEFKTTSPLLAAGLVGSLILFGLGDCIITGLFARAKTAEEVGFASILHNVASGAGFIALFVGNGLLIWLFFIRHKPGWGLVLLTLLVLAGITMLLFSSPKLPLLKAYHVAHRGLWQRLTLLFLYLPYLLVSLRSLQHK</sequence>
<reference evidence="3" key="1">
    <citation type="submission" date="2016-06" db="EMBL/GenBank/DDBJ databases">
        <title>Four novel species of enterococci isolated from chicken manure.</title>
        <authorList>
            <person name="Van Tyne D."/>
        </authorList>
    </citation>
    <scope>NUCLEOTIDE SEQUENCE [LARGE SCALE GENOMIC DNA]</scope>
    <source>
        <strain evidence="3">JM9A</strain>
    </source>
</reference>
<protein>
    <recommendedName>
        <fullName evidence="4">DUF998 domain-containing protein</fullName>
    </recommendedName>
</protein>
<proteinExistence type="predicted"/>
<evidence type="ECO:0000256" key="1">
    <source>
        <dbReference type="SAM" id="Phobius"/>
    </source>
</evidence>
<evidence type="ECO:0008006" key="4">
    <source>
        <dbReference type="Google" id="ProtNLM"/>
    </source>
</evidence>
<feature type="transmembrane region" description="Helical" evidence="1">
    <location>
        <begin position="53"/>
        <end position="73"/>
    </location>
</feature>